<reference evidence="13" key="1">
    <citation type="submission" date="2022-01" db="EMBL/GenBank/DDBJ databases">
        <authorList>
            <person name="King R."/>
        </authorList>
    </citation>
    <scope>NUCLEOTIDE SEQUENCE</scope>
</reference>
<dbReference type="OrthoDB" id="18982at2759"/>
<dbReference type="EMBL" id="OU900100">
    <property type="protein sequence ID" value="CAG9863843.1"/>
    <property type="molecule type" value="Genomic_DNA"/>
</dbReference>
<evidence type="ECO:0000256" key="2">
    <source>
        <dbReference type="ARBA" id="ARBA00004623"/>
    </source>
</evidence>
<evidence type="ECO:0000256" key="9">
    <source>
        <dbReference type="ARBA" id="ARBA00023136"/>
    </source>
</evidence>
<evidence type="ECO:0000313" key="13">
    <source>
        <dbReference type="EMBL" id="CAG9863843.1"/>
    </source>
</evidence>
<evidence type="ECO:0000256" key="6">
    <source>
        <dbReference type="ARBA" id="ARBA00022824"/>
    </source>
</evidence>
<evidence type="ECO:0000256" key="10">
    <source>
        <dbReference type="ARBA" id="ARBA00024479"/>
    </source>
</evidence>
<comment type="catalytic activity">
    <reaction evidence="10">
        <text>a 1,2-diacyl-sn-glycero-3-phospho-L-serine(in) = a 1,2-diacyl-sn-glycero-3-phospho-L-serine(out)</text>
        <dbReference type="Rhea" id="RHEA:38663"/>
        <dbReference type="ChEBI" id="CHEBI:57262"/>
    </reaction>
</comment>
<name>A0A9N9XVN4_PHYSR</name>
<dbReference type="GO" id="GO:0061709">
    <property type="term" value="P:reticulophagy"/>
    <property type="evidence" value="ECO:0007669"/>
    <property type="project" value="TreeGrafter"/>
</dbReference>
<comment type="similarity">
    <text evidence="3">Belongs to the ATG2 family.</text>
</comment>
<keyword evidence="14" id="KW-1185">Reference proteome</keyword>
<dbReference type="GO" id="GO:0000422">
    <property type="term" value="P:autophagy of mitochondrion"/>
    <property type="evidence" value="ECO:0007669"/>
    <property type="project" value="TreeGrafter"/>
</dbReference>
<dbReference type="GO" id="GO:0043495">
    <property type="term" value="F:protein-membrane adaptor activity"/>
    <property type="evidence" value="ECO:0007669"/>
    <property type="project" value="TreeGrafter"/>
</dbReference>
<dbReference type="GO" id="GO:0034727">
    <property type="term" value="P:piecemeal microautophagy of the nucleus"/>
    <property type="evidence" value="ECO:0007669"/>
    <property type="project" value="TreeGrafter"/>
</dbReference>
<keyword evidence="8" id="KW-0445">Lipid transport</keyword>
<dbReference type="GO" id="GO:0061908">
    <property type="term" value="C:phagophore"/>
    <property type="evidence" value="ECO:0007669"/>
    <property type="project" value="TreeGrafter"/>
</dbReference>
<dbReference type="GO" id="GO:0032266">
    <property type="term" value="F:phosphatidylinositol-3-phosphate binding"/>
    <property type="evidence" value="ECO:0007669"/>
    <property type="project" value="TreeGrafter"/>
</dbReference>
<evidence type="ECO:0000256" key="12">
    <source>
        <dbReference type="SAM" id="MobiDB-lite"/>
    </source>
</evidence>
<evidence type="ECO:0000256" key="1">
    <source>
        <dbReference type="ARBA" id="ARBA00004406"/>
    </source>
</evidence>
<dbReference type="GO" id="GO:0005789">
    <property type="term" value="C:endoplasmic reticulum membrane"/>
    <property type="evidence" value="ECO:0007669"/>
    <property type="project" value="UniProtKB-SubCell"/>
</dbReference>
<keyword evidence="7" id="KW-0072">Autophagy</keyword>
<dbReference type="GO" id="GO:0006869">
    <property type="term" value="P:lipid transport"/>
    <property type="evidence" value="ECO:0007669"/>
    <property type="project" value="UniProtKB-KW"/>
</dbReference>
<evidence type="ECO:0000256" key="7">
    <source>
        <dbReference type="ARBA" id="ARBA00023006"/>
    </source>
</evidence>
<evidence type="ECO:0000313" key="14">
    <source>
        <dbReference type="Proteomes" id="UP001153712"/>
    </source>
</evidence>
<accession>A0A9N9XVN4</accession>
<dbReference type="Proteomes" id="UP001153712">
    <property type="component" value="Chromosome 7"/>
</dbReference>
<comment type="catalytic activity">
    <reaction evidence="11">
        <text>a 1,2-diacyl-sn-glycero-3-phosphoethanolamine(in) = a 1,2-diacyl-sn-glycero-3-phosphoethanolamine(out)</text>
        <dbReference type="Rhea" id="RHEA:38895"/>
        <dbReference type="ChEBI" id="CHEBI:64612"/>
    </reaction>
</comment>
<feature type="region of interest" description="Disordered" evidence="12">
    <location>
        <begin position="1735"/>
        <end position="1764"/>
    </location>
</feature>
<evidence type="ECO:0000256" key="5">
    <source>
        <dbReference type="ARBA" id="ARBA00022448"/>
    </source>
</evidence>
<sequence>MSCCTSHTVNVKRAKRNKERKCEINFHEVSSCKMSWYQNILPEGIKKNVCAYLLQRYLGRFFEEKLTRDQLNIDLYNGTGTLENISLDVEALNELGEKQNWPLEFVDGYIDKLFVTVPFMSILKDSSYVEVRGLKITVQPKQRHESATSMFESMWNSMTSSMQLAEECAKQDGVNASNSSDPYEGIKIFAQTIDSILSRVKVKFVDTVFQVEHVPKLSCTGVGIVINIDLIDYSDEAGNDPSSDETDPESKKAFVVHSFTTRNLTVTGVTLSTVEFSSKARTFSRSVLVHSQQETEHDSLVTVIENSPIADDSRKSTPEEPESLDDLNGHRYVIKFGQISGTQEIRVKLKQSENVVGPKVSIDVTLGSFIIFLSPRQFHLLLQLADGLSKPDTVDNSNVAPRTHCANKPMTVLDYQRVEQELQNQIQSLSNFQIAGLQAAQGWSSPNLDDSGAEETFLPLKNAVSGLYDSSLSGISSSLESSVTSSMVSSMTDHSQKSRRKISSVDADPSAEISHFQIRVASLAAVLLLEDVLFQPVDKTRILATSGVQKMQQIVGDFFGKLGHFAHGCRDFRDTRETFDEACSRNHLKLLAAPIQIEGDEKTTCSAFSVTSQLSAAKMEVYECWYNSTDNVTESVPLLAFAENPSAQNMMGAKPSLKVTFKHVERTKNSNRRNSGVKSEVTLFLNKLDVELDITIIDRINALLESPAICVPESTPYNPWGTDNLSNNVSPMGPIESKMDLKVICPLVNVKLRFPVPDFRPAHDMNRTPWWKRHVRSDYLSLLFADFLLQYAFHTHQSSQEYSIQSRALEVFYHENETGPALPIAKTEVDDGEPTSMQDVMSQIRLNIKLYPKQINELEKMETEANVMTTSFYGAFENQNKDELGPFSAKRVVHESDTPHSKPQNDDTAELIIPGDKYEIEDFIRSTTEFVKIHVQVFLPTLSVQLKSKHIYELIYNRINNDLLLWSPSAPKLNSTVNAANYSTYGGKNLFVDGPDTFTMCKSGIQYASDSDSDESEASTSNVFFSTYDHKTKLNQKSQAKVQETVKLEQSEFVLSIQISRGVLCMNPPVRDSGNNVIPGQQGEFALNLNDANVFIVSGYKGDTNLGFVCVQLHNAQLYHCDMMSIPTQDAPLRQIGRHMPPHLSPTIYKSEPGMLVTSKNRGGNREMLTVAVRIQASHETHHVKTVRVALGLNRSTLKHRMCTEPNSWISHLLDFFNVQDYPITNYHAKDVLTELHLHVWDCAVDYRPLNLPIRSAITIGNFSMSSHLSAQSNTSTLRFIFEECAMFLSEKAPPKNGKASLAPVDLVKDYVNVLELGLFELSLRTTDKRSGRNPHIDLRASNNMLNIHTCADSGRMLMQLLVYFANDGDLSPPPSSDKTSRYSSPRHQVEQELVHVEPQISNLSKSQHEHVNTLIGEAMKENEVAEHDTLVASNPGAKLFYFPDEKQLQRDEFRPPLQVTYELGDVAAHRSSRGSDTDDEFCIVADEPGLGLYPADGVPEIRWLSSDPVRIVDNHFGLPAGKADALKAPKSFPTPVARYTLCDMTVAWHMYGGNDFKLVDGESGKKNVQFSETQLNTTVTFSKGNNNRNEVNITTNLDKKKANMNWILKGGVNRDHDVHMELHLNKVRFQHEVYPETTKQASRQVLIISDVEIVDRLESSQFNKFLYQYTSQTRPKQSHAHMIVIKALHIRPDIKLPTQECCLKISLLPLRLNIDQDSLLFLISFFTEIGGDNTAKNDDKGNVSKHNTPTHQPPVMTVNEENEQVTKKQALKVVDENLIMLMEESKCQFESDNSSSNPTSTTHDESPVFFKNLIFGPDVLIRLDYHGKRVDMTHGSLSGLLMGLGQLNCSELRLKRVSYRHGLLGFDKLIKYLVAEWLNDIKRNQLPSLLGGVGPMHTLVQLFQGVRDLFWLPIEQYQKDGRIVRGLQRGANSFTTSTAMAALELTSRIIHLIQITAETAYDMLSPGPSVRMLARAKGKRKRYHQPQDIREGMTNAILLVKEGIGETADTIVQVATLEKEQKGYSGAVGGVLRQIPPTMLKPIIIASEATSNVLGGMRSQLVPDARREANQKWRKNDDVNCDKN</sequence>
<comment type="subcellular location">
    <subcellularLocation>
        <location evidence="1">Endoplasmic reticulum membrane</location>
        <topology evidence="1">Peripheral membrane protein</topology>
    </subcellularLocation>
    <subcellularLocation>
        <location evidence="2">Preautophagosomal structure membrane</location>
        <topology evidence="2">Peripheral membrane protein</topology>
    </subcellularLocation>
</comment>
<dbReference type="Pfam" id="PF13329">
    <property type="entry name" value="ATG2_CAD"/>
    <property type="match status" value="2"/>
</dbReference>
<evidence type="ECO:0000256" key="11">
    <source>
        <dbReference type="ARBA" id="ARBA00024615"/>
    </source>
</evidence>
<evidence type="ECO:0000256" key="8">
    <source>
        <dbReference type="ARBA" id="ARBA00023055"/>
    </source>
</evidence>
<dbReference type="InterPro" id="IPR026849">
    <property type="entry name" value="ATG2"/>
</dbReference>
<evidence type="ECO:0000256" key="4">
    <source>
        <dbReference type="ARBA" id="ARBA00018070"/>
    </source>
</evidence>
<organism evidence="13 14">
    <name type="scientific">Phyllotreta striolata</name>
    <name type="common">Striped flea beetle</name>
    <name type="synonym">Crioceris striolata</name>
    <dbReference type="NCBI Taxonomy" id="444603"/>
    <lineage>
        <taxon>Eukaryota</taxon>
        <taxon>Metazoa</taxon>
        <taxon>Ecdysozoa</taxon>
        <taxon>Arthropoda</taxon>
        <taxon>Hexapoda</taxon>
        <taxon>Insecta</taxon>
        <taxon>Pterygota</taxon>
        <taxon>Neoptera</taxon>
        <taxon>Endopterygota</taxon>
        <taxon>Coleoptera</taxon>
        <taxon>Polyphaga</taxon>
        <taxon>Cucujiformia</taxon>
        <taxon>Chrysomeloidea</taxon>
        <taxon>Chrysomelidae</taxon>
        <taxon>Galerucinae</taxon>
        <taxon>Alticini</taxon>
        <taxon>Phyllotreta</taxon>
    </lineage>
</organism>
<dbReference type="GO" id="GO:0061723">
    <property type="term" value="P:glycophagy"/>
    <property type="evidence" value="ECO:0007669"/>
    <property type="project" value="TreeGrafter"/>
</dbReference>
<evidence type="ECO:0000256" key="3">
    <source>
        <dbReference type="ARBA" id="ARBA00009714"/>
    </source>
</evidence>
<dbReference type="PANTHER" id="PTHR13190">
    <property type="entry name" value="AUTOPHAGY-RELATED 2, ISOFORM A"/>
    <property type="match status" value="1"/>
</dbReference>
<dbReference type="GO" id="GO:0034045">
    <property type="term" value="C:phagophore assembly site membrane"/>
    <property type="evidence" value="ECO:0007669"/>
    <property type="project" value="UniProtKB-SubCell"/>
</dbReference>
<dbReference type="PANTHER" id="PTHR13190:SF1">
    <property type="entry name" value="AUTOPHAGY-RELATED 2, ISOFORM A"/>
    <property type="match status" value="1"/>
</dbReference>
<protein>
    <recommendedName>
        <fullName evidence="4">Autophagy-related protein 2</fullName>
    </recommendedName>
</protein>
<gene>
    <name evidence="13" type="ORF">PHYEVI_LOCUS10122</name>
</gene>
<keyword evidence="9" id="KW-0472">Membrane</keyword>
<proteinExistence type="inferred from homology"/>
<dbReference type="GO" id="GO:0000045">
    <property type="term" value="P:autophagosome assembly"/>
    <property type="evidence" value="ECO:0007669"/>
    <property type="project" value="TreeGrafter"/>
</dbReference>
<keyword evidence="6" id="KW-0256">Endoplasmic reticulum</keyword>
<keyword evidence="5" id="KW-0813">Transport</keyword>